<evidence type="ECO:0000313" key="4">
    <source>
        <dbReference type="EMBL" id="GAA2176933.1"/>
    </source>
</evidence>
<dbReference type="CDD" id="cd03392">
    <property type="entry name" value="PAP2_like_2"/>
    <property type="match status" value="1"/>
</dbReference>
<gene>
    <name evidence="4" type="ORF">GCM10009784_25540</name>
</gene>
<keyword evidence="2" id="KW-0812">Transmembrane</keyword>
<feature type="domain" description="Phosphatidic acid phosphatase type 2/haloperoxidase" evidence="3">
    <location>
        <begin position="319"/>
        <end position="433"/>
    </location>
</feature>
<dbReference type="Pfam" id="PF01569">
    <property type="entry name" value="PAP2"/>
    <property type="match status" value="1"/>
</dbReference>
<dbReference type="RefSeq" id="WP_346028491.1">
    <property type="nucleotide sequence ID" value="NZ_BAAAON010000003.1"/>
</dbReference>
<proteinExistence type="predicted"/>
<evidence type="ECO:0000256" key="1">
    <source>
        <dbReference type="SAM" id="MobiDB-lite"/>
    </source>
</evidence>
<dbReference type="InterPro" id="IPR036938">
    <property type="entry name" value="PAP2/HPO_sf"/>
</dbReference>
<feature type="transmembrane region" description="Helical" evidence="2">
    <location>
        <begin position="173"/>
        <end position="194"/>
    </location>
</feature>
<feature type="transmembrane region" description="Helical" evidence="2">
    <location>
        <begin position="12"/>
        <end position="34"/>
    </location>
</feature>
<feature type="transmembrane region" description="Helical" evidence="2">
    <location>
        <begin position="149"/>
        <end position="167"/>
    </location>
</feature>
<name>A0ABP5MQF0_9MICC</name>
<feature type="compositionally biased region" description="Polar residues" evidence="1">
    <location>
        <begin position="458"/>
        <end position="467"/>
    </location>
</feature>
<dbReference type="SMART" id="SM00014">
    <property type="entry name" value="acidPPc"/>
    <property type="match status" value="1"/>
</dbReference>
<accession>A0ABP5MQF0</accession>
<feature type="transmembrane region" description="Helical" evidence="2">
    <location>
        <begin position="418"/>
        <end position="436"/>
    </location>
</feature>
<feature type="transmembrane region" description="Helical" evidence="2">
    <location>
        <begin position="282"/>
        <end position="309"/>
    </location>
</feature>
<feature type="transmembrane region" description="Helical" evidence="2">
    <location>
        <begin position="236"/>
        <end position="262"/>
    </location>
</feature>
<protein>
    <recommendedName>
        <fullName evidence="3">Phosphatidic acid phosphatase type 2/haloperoxidase domain-containing protein</fullName>
    </recommendedName>
</protein>
<organism evidence="4 5">
    <name type="scientific">Arthrobacter parietis</name>
    <dbReference type="NCBI Taxonomy" id="271434"/>
    <lineage>
        <taxon>Bacteria</taxon>
        <taxon>Bacillati</taxon>
        <taxon>Actinomycetota</taxon>
        <taxon>Actinomycetes</taxon>
        <taxon>Micrococcales</taxon>
        <taxon>Micrococcaceae</taxon>
        <taxon>Arthrobacter</taxon>
    </lineage>
</organism>
<feature type="transmembrane region" description="Helical" evidence="2">
    <location>
        <begin position="54"/>
        <end position="78"/>
    </location>
</feature>
<keyword evidence="2" id="KW-0472">Membrane</keyword>
<feature type="transmembrane region" description="Helical" evidence="2">
    <location>
        <begin position="392"/>
        <end position="412"/>
    </location>
</feature>
<dbReference type="Gene3D" id="1.20.144.10">
    <property type="entry name" value="Phosphatidic acid phosphatase type 2/haloperoxidase"/>
    <property type="match status" value="1"/>
</dbReference>
<evidence type="ECO:0000256" key="2">
    <source>
        <dbReference type="SAM" id="Phobius"/>
    </source>
</evidence>
<evidence type="ECO:0000313" key="5">
    <source>
        <dbReference type="Proteomes" id="UP001500974"/>
    </source>
</evidence>
<dbReference type="PANTHER" id="PTHR14969:SF13">
    <property type="entry name" value="AT30094P"/>
    <property type="match status" value="1"/>
</dbReference>
<keyword evidence="5" id="KW-1185">Reference proteome</keyword>
<dbReference type="Proteomes" id="UP001500974">
    <property type="component" value="Unassembled WGS sequence"/>
</dbReference>
<evidence type="ECO:0000259" key="3">
    <source>
        <dbReference type="SMART" id="SM00014"/>
    </source>
</evidence>
<dbReference type="InterPro" id="IPR000326">
    <property type="entry name" value="PAP2/HPO"/>
</dbReference>
<keyword evidence="2" id="KW-1133">Transmembrane helix</keyword>
<feature type="transmembrane region" description="Helical" evidence="2">
    <location>
        <begin position="321"/>
        <end position="341"/>
    </location>
</feature>
<dbReference type="SUPFAM" id="SSF48317">
    <property type="entry name" value="Acid phosphatase/Vanadium-dependent haloperoxidase"/>
    <property type="match status" value="1"/>
</dbReference>
<feature type="transmembrane region" description="Helical" evidence="2">
    <location>
        <begin position="361"/>
        <end position="380"/>
    </location>
</feature>
<dbReference type="EMBL" id="BAAAON010000003">
    <property type="protein sequence ID" value="GAA2176933.1"/>
    <property type="molecule type" value="Genomic_DNA"/>
</dbReference>
<dbReference type="PANTHER" id="PTHR14969">
    <property type="entry name" value="SPHINGOSINE-1-PHOSPHATE PHOSPHOHYDROLASE"/>
    <property type="match status" value="1"/>
</dbReference>
<sequence>MAAELSDGLGRFLLHSTVGMLALVGIGLAYEALVPQSQLSEPPSNGFLSVLGGAVGYVAEIAAQAGWLILPVVVVCLLIRRLYPLAVYLGVVTAGAAILVGAGILLTNALAVSKGGSTLFSVGSVHLVVTCGALLLVFLPVIPGRGKTWTIIGIVVAAAAVEAIRAITDAVSLWAVLGGWLIGLTWLCVSAWAFRRWRRRDGPLPVLHSGLPVEDRRALVPVPVREPLLAGGGRSVLILCGTWLLLACAVIGLGLLITGVLSPVRSFDQAVVEWFAENRTDTWNALATMAGSFGTTGGIIGALIVTGAIFSAATRRGAPTIFLITAVVGETALYLITGVIVGRPRPDVDHLSEGVPPTSSFPSGHVAAAVVFYGGLALLLRAWTRSRLRDLGLILAPLIVLGVLLSRLYWGVHYPSDTIVSLLFATVWVWACWRCFEPARGASREESQPAPGTRRNHSQPTSLQNQK</sequence>
<feature type="transmembrane region" description="Helical" evidence="2">
    <location>
        <begin position="118"/>
        <end position="142"/>
    </location>
</feature>
<feature type="region of interest" description="Disordered" evidence="1">
    <location>
        <begin position="443"/>
        <end position="467"/>
    </location>
</feature>
<comment type="caution">
    <text evidence="4">The sequence shown here is derived from an EMBL/GenBank/DDBJ whole genome shotgun (WGS) entry which is preliminary data.</text>
</comment>
<feature type="transmembrane region" description="Helical" evidence="2">
    <location>
        <begin position="85"/>
        <end position="106"/>
    </location>
</feature>
<reference evidence="5" key="1">
    <citation type="journal article" date="2019" name="Int. J. Syst. Evol. Microbiol.">
        <title>The Global Catalogue of Microorganisms (GCM) 10K type strain sequencing project: providing services to taxonomists for standard genome sequencing and annotation.</title>
        <authorList>
            <consortium name="The Broad Institute Genomics Platform"/>
            <consortium name="The Broad Institute Genome Sequencing Center for Infectious Disease"/>
            <person name="Wu L."/>
            <person name="Ma J."/>
        </authorList>
    </citation>
    <scope>NUCLEOTIDE SEQUENCE [LARGE SCALE GENOMIC DNA]</scope>
    <source>
        <strain evidence="5">JCM 14917</strain>
    </source>
</reference>